<evidence type="ECO:0000313" key="5">
    <source>
        <dbReference type="Proteomes" id="UP000421738"/>
    </source>
</evidence>
<dbReference type="EMBL" id="AAKHCT010000001">
    <property type="protein sequence ID" value="ECR7122266.1"/>
    <property type="molecule type" value="Genomic_DNA"/>
</dbReference>
<keyword evidence="1" id="KW-0472">Membrane</keyword>
<evidence type="ECO:0000313" key="4">
    <source>
        <dbReference type="Proteomes" id="UP000368805"/>
    </source>
</evidence>
<accession>A0AAD2MAM8</accession>
<dbReference type="EMBL" id="AAAQVA010000006">
    <property type="protein sequence ID" value="EAE1632847.1"/>
    <property type="molecule type" value="Genomic_DNA"/>
</dbReference>
<dbReference type="AlphaFoldDB" id="A0AAD2MAM8"/>
<proteinExistence type="predicted"/>
<feature type="transmembrane region" description="Helical" evidence="1">
    <location>
        <begin position="5"/>
        <end position="22"/>
    </location>
</feature>
<feature type="transmembrane region" description="Helical" evidence="1">
    <location>
        <begin position="68"/>
        <end position="96"/>
    </location>
</feature>
<sequence>MNIHILICILILINFLLALYIFKDELPFSFKNILIFSTISFIFAVLAQFFSDLPLEVVFLLNITAIDVFLIITTCVFFIFTLMLICSTVLIGFLWAGISDNYVILLHFNPNLSTSYISPLILIAIAFILLAVILYIKKKSKTACSFI</sequence>
<evidence type="ECO:0000313" key="2">
    <source>
        <dbReference type="EMBL" id="EAE1632847.1"/>
    </source>
</evidence>
<organism evidence="3 5">
    <name type="scientific">Listeria monocytogenes</name>
    <dbReference type="NCBI Taxonomy" id="1639"/>
    <lineage>
        <taxon>Bacteria</taxon>
        <taxon>Bacillati</taxon>
        <taxon>Bacillota</taxon>
        <taxon>Bacilli</taxon>
        <taxon>Bacillales</taxon>
        <taxon>Listeriaceae</taxon>
        <taxon>Listeria</taxon>
    </lineage>
</organism>
<reference evidence="3 5" key="2">
    <citation type="submission" date="2019-09" db="EMBL/GenBank/DDBJ databases">
        <authorList>
            <consortium name="PulseNet: The National Subtyping Network for Foodborne Disease Surveillance"/>
            <person name="Tarr C.L."/>
            <person name="Trees E."/>
            <person name="Katz L.S."/>
            <person name="Carleton-Romer H.A."/>
            <person name="Stroika S."/>
            <person name="Kucerova Z."/>
            <person name="Roache K.F."/>
            <person name="Sabol A.L."/>
            <person name="Besser J."/>
            <person name="Gerner-Smidt P."/>
        </authorList>
    </citation>
    <scope>NUCLEOTIDE SEQUENCE [LARGE SCALE GENOMIC DNA]</scope>
    <source>
        <strain evidence="3 5">PNUSAL005666</strain>
    </source>
</reference>
<feature type="transmembrane region" description="Helical" evidence="1">
    <location>
        <begin position="34"/>
        <end position="61"/>
    </location>
</feature>
<feature type="transmembrane region" description="Helical" evidence="1">
    <location>
        <begin position="116"/>
        <end position="136"/>
    </location>
</feature>
<protein>
    <submittedName>
        <fullName evidence="3">Uncharacterized protein</fullName>
    </submittedName>
</protein>
<comment type="caution">
    <text evidence="3">The sequence shown here is derived from an EMBL/GenBank/DDBJ whole genome shotgun (WGS) entry which is preliminary data.</text>
</comment>
<keyword evidence="1" id="KW-1133">Transmembrane helix</keyword>
<reference evidence="2 4" key="1">
    <citation type="submission" date="2018-06" db="EMBL/GenBank/DDBJ databases">
        <authorList>
            <consortium name="GenomeTrakr: Next Generation Sequencing Network for Food Pathogen Tracability"/>
        </authorList>
    </citation>
    <scope>NUCLEOTIDE SEQUENCE [LARGE SCALE GENOMIC DNA]</scope>
    <source>
        <strain evidence="2 4">FDA00006304</strain>
    </source>
</reference>
<dbReference type="Proteomes" id="UP000421738">
    <property type="component" value="Unassembled WGS sequence"/>
</dbReference>
<evidence type="ECO:0000256" key="1">
    <source>
        <dbReference type="SAM" id="Phobius"/>
    </source>
</evidence>
<keyword evidence="1" id="KW-0812">Transmembrane</keyword>
<evidence type="ECO:0000313" key="3">
    <source>
        <dbReference type="EMBL" id="ECR7122266.1"/>
    </source>
</evidence>
<name>A0AAD2MAM8_LISMN</name>
<dbReference type="RefSeq" id="WP_061394538.1">
    <property type="nucleotide sequence ID" value="NZ_JAIQYI010000001.1"/>
</dbReference>
<gene>
    <name evidence="2" type="ORF">ARR48_13690</name>
    <name evidence="3" type="ORF">F1788_05995</name>
</gene>
<dbReference type="Proteomes" id="UP000368805">
    <property type="component" value="Unassembled WGS sequence"/>
</dbReference>